<dbReference type="PIRSF" id="PIRSF001563">
    <property type="entry name" value="Folylpolyglu_synth"/>
    <property type="match status" value="1"/>
</dbReference>
<evidence type="ECO:0000256" key="2">
    <source>
        <dbReference type="ARBA" id="ARBA00004799"/>
    </source>
</evidence>
<comment type="pathway">
    <text evidence="3">Cofactor biosynthesis; tetrahydrofolylpolyglutamate biosynthesis.</text>
</comment>
<keyword evidence="22" id="KW-1185">Reference proteome</keyword>
<dbReference type="PROSITE" id="PS01012">
    <property type="entry name" value="FOLYLPOLYGLU_SYNT_2"/>
    <property type="match status" value="1"/>
</dbReference>
<reference evidence="21 22" key="1">
    <citation type="journal article" date="2015" name="Genome Announc.">
        <title>Expanding the biotechnology potential of lactobacilli through comparative genomics of 213 strains and associated genera.</title>
        <authorList>
            <person name="Sun Z."/>
            <person name="Harris H.M."/>
            <person name="McCann A."/>
            <person name="Guo C."/>
            <person name="Argimon S."/>
            <person name="Zhang W."/>
            <person name="Yang X."/>
            <person name="Jeffery I.B."/>
            <person name="Cooney J.C."/>
            <person name="Kagawa T.F."/>
            <person name="Liu W."/>
            <person name="Song Y."/>
            <person name="Salvetti E."/>
            <person name="Wrobel A."/>
            <person name="Rasinkangas P."/>
            <person name="Parkhill J."/>
            <person name="Rea M.C."/>
            <person name="O'Sullivan O."/>
            <person name="Ritari J."/>
            <person name="Douillard F.P."/>
            <person name="Paul Ross R."/>
            <person name="Yang R."/>
            <person name="Briner A.E."/>
            <person name="Felis G.E."/>
            <person name="de Vos W.M."/>
            <person name="Barrangou R."/>
            <person name="Klaenhammer T.R."/>
            <person name="Caufield P.W."/>
            <person name="Cui Y."/>
            <person name="Zhang H."/>
            <person name="O'Toole P.W."/>
        </authorList>
    </citation>
    <scope>NUCLEOTIDE SEQUENCE [LARGE SCALE GENOMIC DNA]</scope>
    <source>
        <strain evidence="21 22">NBRC 103219</strain>
    </source>
</reference>
<evidence type="ECO:0000256" key="13">
    <source>
        <dbReference type="ARBA" id="ARBA00022842"/>
    </source>
</evidence>
<dbReference type="RefSeq" id="WP_017868323.1">
    <property type="nucleotide sequence ID" value="NZ_BJYB01000007.1"/>
</dbReference>
<name>A0A0R2LGX3_9LACO</name>
<dbReference type="InterPro" id="IPR018109">
    <property type="entry name" value="Folylpolyglutamate_synth_CS"/>
</dbReference>
<dbReference type="FunFam" id="3.40.1190.10:FF:000004">
    <property type="entry name" value="Dihydrofolate synthase/folylpolyglutamate synthase"/>
    <property type="match status" value="1"/>
</dbReference>
<dbReference type="PANTHER" id="PTHR11136">
    <property type="entry name" value="FOLYLPOLYGLUTAMATE SYNTHASE-RELATED"/>
    <property type="match status" value="1"/>
</dbReference>
<evidence type="ECO:0000259" key="20">
    <source>
        <dbReference type="Pfam" id="PF08245"/>
    </source>
</evidence>
<dbReference type="InterPro" id="IPR001645">
    <property type="entry name" value="Folylpolyglutamate_synth"/>
</dbReference>
<evidence type="ECO:0000256" key="14">
    <source>
        <dbReference type="ARBA" id="ARBA00022909"/>
    </source>
</evidence>
<evidence type="ECO:0000256" key="3">
    <source>
        <dbReference type="ARBA" id="ARBA00005150"/>
    </source>
</evidence>
<dbReference type="InterPro" id="IPR013221">
    <property type="entry name" value="Mur_ligase_cen"/>
</dbReference>
<dbReference type="InterPro" id="IPR004101">
    <property type="entry name" value="Mur_ligase_C"/>
</dbReference>
<dbReference type="PANTHER" id="PTHR11136:SF0">
    <property type="entry name" value="DIHYDROFOLATE SYNTHETASE-RELATED"/>
    <property type="match status" value="1"/>
</dbReference>
<keyword evidence="14" id="KW-0289">Folate biosynthesis</keyword>
<evidence type="ECO:0000256" key="7">
    <source>
        <dbReference type="ARBA" id="ARBA00013025"/>
    </source>
</evidence>
<evidence type="ECO:0000256" key="12">
    <source>
        <dbReference type="ARBA" id="ARBA00022840"/>
    </source>
</evidence>
<evidence type="ECO:0000256" key="8">
    <source>
        <dbReference type="ARBA" id="ARBA00019357"/>
    </source>
</evidence>
<comment type="similarity">
    <text evidence="4 18">Belongs to the folylpolyglutamate synthase family.</text>
</comment>
<protein>
    <recommendedName>
        <fullName evidence="8">Dihydrofolate synthase/folylpolyglutamate synthase</fullName>
        <ecNumber evidence="6">6.3.2.12</ecNumber>
        <ecNumber evidence="7">6.3.2.17</ecNumber>
    </recommendedName>
    <alternativeName>
        <fullName evidence="15">Tetrahydrofolylpolyglutamate synthase</fullName>
    </alternativeName>
</protein>
<comment type="caution">
    <text evidence="21">The sequence shown here is derived from an EMBL/GenBank/DDBJ whole genome shotgun (WGS) entry which is preliminary data.</text>
</comment>
<dbReference type="GO" id="GO:0046656">
    <property type="term" value="P:folic acid biosynthetic process"/>
    <property type="evidence" value="ECO:0007669"/>
    <property type="project" value="UniProtKB-KW"/>
</dbReference>
<keyword evidence="12 18" id="KW-0067">ATP-binding</keyword>
<proteinExistence type="inferred from homology"/>
<dbReference type="GO" id="GO:0008841">
    <property type="term" value="F:dihydrofolate synthase activity"/>
    <property type="evidence" value="ECO:0007669"/>
    <property type="project" value="UniProtKB-EC"/>
</dbReference>
<evidence type="ECO:0000313" key="22">
    <source>
        <dbReference type="Proteomes" id="UP000051886"/>
    </source>
</evidence>
<comment type="catalytic activity">
    <reaction evidence="17">
        <text>7,8-dihydropteroate + L-glutamate + ATP = 7,8-dihydrofolate + ADP + phosphate + H(+)</text>
        <dbReference type="Rhea" id="RHEA:23584"/>
        <dbReference type="ChEBI" id="CHEBI:15378"/>
        <dbReference type="ChEBI" id="CHEBI:17839"/>
        <dbReference type="ChEBI" id="CHEBI:29985"/>
        <dbReference type="ChEBI" id="CHEBI:30616"/>
        <dbReference type="ChEBI" id="CHEBI:43474"/>
        <dbReference type="ChEBI" id="CHEBI:57451"/>
        <dbReference type="ChEBI" id="CHEBI:456216"/>
        <dbReference type="EC" id="6.3.2.12"/>
    </reaction>
</comment>
<accession>A0A0R2LGX3</accession>
<dbReference type="AlphaFoldDB" id="A0A0R2LGX3"/>
<dbReference type="SUPFAM" id="SSF53244">
    <property type="entry name" value="MurD-like peptide ligases, peptide-binding domain"/>
    <property type="match status" value="1"/>
</dbReference>
<organism evidence="21 22">
    <name type="scientific">Ligilactobacillus pobuzihii</name>
    <dbReference type="NCBI Taxonomy" id="449659"/>
    <lineage>
        <taxon>Bacteria</taxon>
        <taxon>Bacillati</taxon>
        <taxon>Bacillota</taxon>
        <taxon>Bacilli</taxon>
        <taxon>Lactobacillales</taxon>
        <taxon>Lactobacillaceae</taxon>
        <taxon>Ligilactobacillus</taxon>
    </lineage>
</organism>
<sequence length="436" mass="49378">MIEVNNYDEALEYIHGRHKFAKDPSLKRMRRFAEIFGDPQESLQMVHVTGTNGKGSVTAYLRDLLMGQGYDVGTFTSPFIEKFNERISVNGKMICDEEILSLVQEILPVVEQLDHEFIDLGGPTEFEVLTMMMFVYFGRCHPDFVIVEVGIGGTYDSTNIITPLLSVITSVGMDHMQILGNTLTEIAENKAGIIKHGVPVVCGQLPTEAKSVIEKKAQLMDSGLYLLNQDFTVVPKSVANFWGEVFDFSFHEYLVKDVQIQMLGGYQISNAAVALTAFLVMMSKHQISVKTRQIKKCLQQTTWPGRFEKVNDEPLIVLDGAHNVPAIQGLAKTLKDKFNDQHIYILLAVLEDKQFNEMIAELTRLSHVTIALTKFFAPRATLKKDELDGKYDQIKMFDQWNEGFLTLINEMSANDMLLITGSLYFVSEVRRYFKEE</sequence>
<evidence type="ECO:0000256" key="17">
    <source>
        <dbReference type="ARBA" id="ARBA00049161"/>
    </source>
</evidence>
<comment type="pathway">
    <text evidence="2">Cofactor biosynthesis; tetrahydrofolate biosynthesis; 7,8-dihydrofolate from 2-amino-4-hydroxy-6-hydroxymethyl-7,8-dihydropteridine diphosphate and 4-aminobenzoate: step 2/2.</text>
</comment>
<evidence type="ECO:0000256" key="6">
    <source>
        <dbReference type="ARBA" id="ARBA00013023"/>
    </source>
</evidence>
<dbReference type="STRING" id="449659.IV66_GL001224"/>
<dbReference type="GO" id="GO:0046872">
    <property type="term" value="F:metal ion binding"/>
    <property type="evidence" value="ECO:0007669"/>
    <property type="project" value="UniProtKB-KW"/>
</dbReference>
<evidence type="ECO:0000256" key="18">
    <source>
        <dbReference type="PIRNR" id="PIRNR001563"/>
    </source>
</evidence>
<dbReference type="OrthoDB" id="9809356at2"/>
<gene>
    <name evidence="21" type="ORF">IV66_GL001224</name>
</gene>
<evidence type="ECO:0000256" key="5">
    <source>
        <dbReference type="ARBA" id="ARBA00011245"/>
    </source>
</evidence>
<dbReference type="NCBIfam" id="TIGR01499">
    <property type="entry name" value="folC"/>
    <property type="match status" value="1"/>
</dbReference>
<dbReference type="Gene3D" id="3.90.190.20">
    <property type="entry name" value="Mur ligase, C-terminal domain"/>
    <property type="match status" value="1"/>
</dbReference>
<feature type="domain" description="Mur ligase C-terminal" evidence="19">
    <location>
        <begin position="305"/>
        <end position="422"/>
    </location>
</feature>
<dbReference type="InterPro" id="IPR036565">
    <property type="entry name" value="Mur-like_cat_sf"/>
</dbReference>
<dbReference type="PATRIC" id="fig|449659.4.peg.1241"/>
<evidence type="ECO:0000256" key="4">
    <source>
        <dbReference type="ARBA" id="ARBA00008276"/>
    </source>
</evidence>
<feature type="domain" description="Mur ligase central" evidence="20">
    <location>
        <begin position="141"/>
        <end position="277"/>
    </location>
</feature>
<evidence type="ECO:0000256" key="1">
    <source>
        <dbReference type="ARBA" id="ARBA00001946"/>
    </source>
</evidence>
<dbReference type="EMBL" id="JQCN01000017">
    <property type="protein sequence ID" value="KRO01045.1"/>
    <property type="molecule type" value="Genomic_DNA"/>
</dbReference>
<dbReference type="GO" id="GO:0004326">
    <property type="term" value="F:tetrahydrofolylpolyglutamate synthase activity"/>
    <property type="evidence" value="ECO:0007669"/>
    <property type="project" value="UniProtKB-EC"/>
</dbReference>
<evidence type="ECO:0000313" key="21">
    <source>
        <dbReference type="EMBL" id="KRO01045.1"/>
    </source>
</evidence>
<comment type="catalytic activity">
    <reaction evidence="16">
        <text>(6S)-5,6,7,8-tetrahydrofolyl-(gamma-L-Glu)(n) + L-glutamate + ATP = (6S)-5,6,7,8-tetrahydrofolyl-(gamma-L-Glu)(n+1) + ADP + phosphate + H(+)</text>
        <dbReference type="Rhea" id="RHEA:10580"/>
        <dbReference type="Rhea" id="RHEA-COMP:14738"/>
        <dbReference type="Rhea" id="RHEA-COMP:14740"/>
        <dbReference type="ChEBI" id="CHEBI:15378"/>
        <dbReference type="ChEBI" id="CHEBI:29985"/>
        <dbReference type="ChEBI" id="CHEBI:30616"/>
        <dbReference type="ChEBI" id="CHEBI:43474"/>
        <dbReference type="ChEBI" id="CHEBI:141005"/>
        <dbReference type="ChEBI" id="CHEBI:456216"/>
        <dbReference type="EC" id="6.3.2.17"/>
    </reaction>
</comment>
<keyword evidence="10" id="KW-0479">Metal-binding</keyword>
<evidence type="ECO:0000256" key="10">
    <source>
        <dbReference type="ARBA" id="ARBA00022723"/>
    </source>
</evidence>
<evidence type="ECO:0000256" key="16">
    <source>
        <dbReference type="ARBA" id="ARBA00047493"/>
    </source>
</evidence>
<evidence type="ECO:0000256" key="9">
    <source>
        <dbReference type="ARBA" id="ARBA00022598"/>
    </source>
</evidence>
<dbReference type="SUPFAM" id="SSF53623">
    <property type="entry name" value="MurD-like peptide ligases, catalytic domain"/>
    <property type="match status" value="1"/>
</dbReference>
<dbReference type="EC" id="6.3.2.12" evidence="6"/>
<evidence type="ECO:0000256" key="15">
    <source>
        <dbReference type="ARBA" id="ARBA00030592"/>
    </source>
</evidence>
<dbReference type="GO" id="GO:0005737">
    <property type="term" value="C:cytoplasm"/>
    <property type="evidence" value="ECO:0007669"/>
    <property type="project" value="TreeGrafter"/>
</dbReference>
<comment type="cofactor">
    <cofactor evidence="1">
        <name>Mg(2+)</name>
        <dbReference type="ChEBI" id="CHEBI:18420"/>
    </cofactor>
</comment>
<evidence type="ECO:0000259" key="19">
    <source>
        <dbReference type="Pfam" id="PF02875"/>
    </source>
</evidence>
<keyword evidence="9 18" id="KW-0436">Ligase</keyword>
<dbReference type="InterPro" id="IPR036615">
    <property type="entry name" value="Mur_ligase_C_dom_sf"/>
</dbReference>
<dbReference type="GO" id="GO:0005524">
    <property type="term" value="F:ATP binding"/>
    <property type="evidence" value="ECO:0007669"/>
    <property type="project" value="UniProtKB-KW"/>
</dbReference>
<evidence type="ECO:0000256" key="11">
    <source>
        <dbReference type="ARBA" id="ARBA00022741"/>
    </source>
</evidence>
<dbReference type="EC" id="6.3.2.17" evidence="7"/>
<dbReference type="Gene3D" id="3.40.1190.10">
    <property type="entry name" value="Mur-like, catalytic domain"/>
    <property type="match status" value="1"/>
</dbReference>
<comment type="subunit">
    <text evidence="5">Monomer.</text>
</comment>
<keyword evidence="13" id="KW-0460">Magnesium</keyword>
<keyword evidence="11 18" id="KW-0547">Nucleotide-binding</keyword>
<dbReference type="Pfam" id="PF02875">
    <property type="entry name" value="Mur_ligase_C"/>
    <property type="match status" value="1"/>
</dbReference>
<dbReference type="Pfam" id="PF08245">
    <property type="entry name" value="Mur_ligase_M"/>
    <property type="match status" value="1"/>
</dbReference>
<dbReference type="Proteomes" id="UP000051886">
    <property type="component" value="Unassembled WGS sequence"/>
</dbReference>